<gene>
    <name evidence="1" type="ORF">LCGC14_1030850</name>
</gene>
<protein>
    <submittedName>
        <fullName evidence="1">Uncharacterized protein</fullName>
    </submittedName>
</protein>
<reference evidence="1" key="1">
    <citation type="journal article" date="2015" name="Nature">
        <title>Complex archaea that bridge the gap between prokaryotes and eukaryotes.</title>
        <authorList>
            <person name="Spang A."/>
            <person name="Saw J.H."/>
            <person name="Jorgensen S.L."/>
            <person name="Zaremba-Niedzwiedzka K."/>
            <person name="Martijn J."/>
            <person name="Lind A.E."/>
            <person name="van Eijk R."/>
            <person name="Schleper C."/>
            <person name="Guy L."/>
            <person name="Ettema T.J."/>
        </authorList>
    </citation>
    <scope>NUCLEOTIDE SEQUENCE</scope>
</reference>
<sequence length="117" mass="13080">MKVTLDLPDWIDERNLYIFAGIEPVARRLVSVRQWEVKIKRCSSCGKCCENLGKSPFGDVGRCQMLKTVGKGGECIMGIHRPHGCSVSQPYDIKECAIKWQPIGQKCRPLGSVITTE</sequence>
<organism evidence="1">
    <name type="scientific">marine sediment metagenome</name>
    <dbReference type="NCBI Taxonomy" id="412755"/>
    <lineage>
        <taxon>unclassified sequences</taxon>
        <taxon>metagenomes</taxon>
        <taxon>ecological metagenomes</taxon>
    </lineage>
</organism>
<accession>A0A0F9QCQ0</accession>
<comment type="caution">
    <text evidence="1">The sequence shown here is derived from an EMBL/GenBank/DDBJ whole genome shotgun (WGS) entry which is preliminary data.</text>
</comment>
<dbReference type="AlphaFoldDB" id="A0A0F9QCQ0"/>
<dbReference type="EMBL" id="LAZR01004183">
    <property type="protein sequence ID" value="KKN11011.1"/>
    <property type="molecule type" value="Genomic_DNA"/>
</dbReference>
<proteinExistence type="predicted"/>
<name>A0A0F9QCQ0_9ZZZZ</name>
<evidence type="ECO:0000313" key="1">
    <source>
        <dbReference type="EMBL" id="KKN11011.1"/>
    </source>
</evidence>